<dbReference type="EMBL" id="CAJGYO010000007">
    <property type="protein sequence ID" value="CAD6245632.1"/>
    <property type="molecule type" value="Genomic_DNA"/>
</dbReference>
<reference evidence="1" key="1">
    <citation type="submission" date="2020-10" db="EMBL/GenBank/DDBJ databases">
        <authorList>
            <person name="Han B."/>
            <person name="Lu T."/>
            <person name="Zhao Q."/>
            <person name="Huang X."/>
            <person name="Zhao Y."/>
        </authorList>
    </citation>
    <scope>NUCLEOTIDE SEQUENCE</scope>
</reference>
<dbReference type="AlphaFoldDB" id="A0A811PPY5"/>
<gene>
    <name evidence="1" type="ORF">NCGR_LOCUS29930</name>
</gene>
<evidence type="ECO:0000313" key="1">
    <source>
        <dbReference type="EMBL" id="CAD6245632.1"/>
    </source>
</evidence>
<organism evidence="1 2">
    <name type="scientific">Miscanthus lutarioriparius</name>
    <dbReference type="NCBI Taxonomy" id="422564"/>
    <lineage>
        <taxon>Eukaryota</taxon>
        <taxon>Viridiplantae</taxon>
        <taxon>Streptophyta</taxon>
        <taxon>Embryophyta</taxon>
        <taxon>Tracheophyta</taxon>
        <taxon>Spermatophyta</taxon>
        <taxon>Magnoliopsida</taxon>
        <taxon>Liliopsida</taxon>
        <taxon>Poales</taxon>
        <taxon>Poaceae</taxon>
        <taxon>PACMAD clade</taxon>
        <taxon>Panicoideae</taxon>
        <taxon>Andropogonodae</taxon>
        <taxon>Andropogoneae</taxon>
        <taxon>Saccharinae</taxon>
        <taxon>Miscanthus</taxon>
    </lineage>
</organism>
<sequence>MSGAKRRRKQHISAMLVSAHLPYTKKNTKDSYDTNQLPISDSEKVGTMSGQFKISKEASLILVKQQTEQNILNCYIYLNGNENSQNIPLIGEAGVVEVERLQSQQIKIIHGKCMLRCRTIPLIGEALLGMLEMELEDQMPSLM</sequence>
<proteinExistence type="predicted"/>
<comment type="caution">
    <text evidence="1">The sequence shown here is derived from an EMBL/GenBank/DDBJ whole genome shotgun (WGS) entry which is preliminary data.</text>
</comment>
<name>A0A811PPY5_9POAL</name>
<keyword evidence="2" id="KW-1185">Reference proteome</keyword>
<protein>
    <submittedName>
        <fullName evidence="1">Uncharacterized protein</fullName>
    </submittedName>
</protein>
<evidence type="ECO:0000313" key="2">
    <source>
        <dbReference type="Proteomes" id="UP000604825"/>
    </source>
</evidence>
<dbReference type="Proteomes" id="UP000604825">
    <property type="component" value="Unassembled WGS sequence"/>
</dbReference>
<accession>A0A811PPY5</accession>